<protein>
    <submittedName>
        <fullName evidence="11">D-alanyl-D-alanine carboxypeptidase family protein</fullName>
        <ecNumber evidence="11">3.4.-.-</ecNumber>
    </submittedName>
</protein>
<dbReference type="InterPro" id="IPR001967">
    <property type="entry name" value="Peptidase_S11_N"/>
</dbReference>
<feature type="signal peptide" evidence="9">
    <location>
        <begin position="1"/>
        <end position="37"/>
    </location>
</feature>
<name>A0ABZ3EV77_9FIRM</name>
<dbReference type="PRINTS" id="PR00725">
    <property type="entry name" value="DADACBPTASE1"/>
</dbReference>
<evidence type="ECO:0000256" key="3">
    <source>
        <dbReference type="ARBA" id="ARBA00022801"/>
    </source>
</evidence>
<sequence length="504" mass="56310">MSFNHFRLNKKPFYLHKLKKKLCLFTLSAAIFSSAFAADTAYVQAASLDELTQAMENRKTLPIQSNEIENWPAGPQIGAESAIVMEANTGTILYSKNIHEQLYPASTTKILTCLIAAENSSLDEMVTFSRNAVFSIPRGSSNMGMDEGQSITMEECLYGILIGSANEVANAVAEHVGGSIEGFAEMMNEKAKELGCTDSHFVNANGLHDDDHYTSAYDLATIARAFYKNELLAKISGMPSYHFEPTATQPDDFILRTHHKIVNNEYPCEGIIGGKTGYTDNSRQTLVSCAERNGMKLICVIMKEESPKQFTDTVDLFQYGFSNFEIVNVSENETNYDINNADFFQTDNDIFGNSKPVLSLNKDSYIVLPKTAVFQDTQSSISYDVESDSQIAKIDYTYNGVYVGNATVDIALNTESSYDFDTSIEGTASDAPEADSEDPQENVIFVNVKRVLSFILIVAGILILLFVVKSVIQNYSFAKRRRSRLRRKSRRKNRMRSQYKDFDF</sequence>
<evidence type="ECO:0000256" key="2">
    <source>
        <dbReference type="ARBA" id="ARBA00022729"/>
    </source>
</evidence>
<evidence type="ECO:0000313" key="11">
    <source>
        <dbReference type="EMBL" id="XAH74148.1"/>
    </source>
</evidence>
<proteinExistence type="inferred from homology"/>
<dbReference type="InterPro" id="IPR012338">
    <property type="entry name" value="Beta-lactam/transpept-like"/>
</dbReference>
<reference evidence="11 12" key="1">
    <citation type="submission" date="2024-02" db="EMBL/GenBank/DDBJ databases">
        <title>Bacterial strain from lacustrine sediment.</title>
        <authorList>
            <person name="Petit C."/>
            <person name="Fadhlaoui K."/>
        </authorList>
    </citation>
    <scope>NUCLEOTIDE SEQUENCE [LARGE SCALE GENOMIC DNA]</scope>
    <source>
        <strain evidence="11 12">IPX-CK</strain>
    </source>
</reference>
<evidence type="ECO:0000256" key="6">
    <source>
        <dbReference type="ARBA" id="ARBA00023316"/>
    </source>
</evidence>
<evidence type="ECO:0000256" key="7">
    <source>
        <dbReference type="RuleBase" id="RU004016"/>
    </source>
</evidence>
<evidence type="ECO:0000313" key="12">
    <source>
        <dbReference type="Proteomes" id="UP001451571"/>
    </source>
</evidence>
<keyword evidence="12" id="KW-1185">Reference proteome</keyword>
<keyword evidence="5" id="KW-0573">Peptidoglycan synthesis</keyword>
<dbReference type="Pfam" id="PF00768">
    <property type="entry name" value="Peptidase_S11"/>
    <property type="match status" value="1"/>
</dbReference>
<dbReference type="PANTHER" id="PTHR21581:SF33">
    <property type="entry name" value="D-ALANYL-D-ALANINE CARBOXYPEPTIDASE DACB"/>
    <property type="match status" value="1"/>
</dbReference>
<accession>A0ABZ3EV77</accession>
<keyword evidence="8" id="KW-0812">Transmembrane</keyword>
<evidence type="ECO:0000256" key="9">
    <source>
        <dbReference type="SAM" id="SignalP"/>
    </source>
</evidence>
<gene>
    <name evidence="11" type="ORF">V6984_22050</name>
</gene>
<evidence type="ECO:0000256" key="1">
    <source>
        <dbReference type="ARBA" id="ARBA00007164"/>
    </source>
</evidence>
<keyword evidence="2 9" id="KW-0732">Signal</keyword>
<keyword evidence="3 11" id="KW-0378">Hydrolase</keyword>
<feature type="chain" id="PRO_5047314912" evidence="9">
    <location>
        <begin position="38"/>
        <end position="504"/>
    </location>
</feature>
<keyword evidence="11" id="KW-0645">Protease</keyword>
<feature type="transmembrane region" description="Helical" evidence="8">
    <location>
        <begin position="451"/>
        <end position="472"/>
    </location>
</feature>
<dbReference type="Proteomes" id="UP001451571">
    <property type="component" value="Chromosome"/>
</dbReference>
<dbReference type="EMBL" id="CP146256">
    <property type="protein sequence ID" value="XAH74148.1"/>
    <property type="molecule type" value="Genomic_DNA"/>
</dbReference>
<dbReference type="SUPFAM" id="SSF56601">
    <property type="entry name" value="beta-lactamase/transpeptidase-like"/>
    <property type="match status" value="1"/>
</dbReference>
<evidence type="ECO:0000256" key="4">
    <source>
        <dbReference type="ARBA" id="ARBA00022960"/>
    </source>
</evidence>
<dbReference type="Gene3D" id="3.40.710.10">
    <property type="entry name" value="DD-peptidase/beta-lactamase superfamily"/>
    <property type="match status" value="1"/>
</dbReference>
<keyword evidence="11" id="KW-0121">Carboxypeptidase</keyword>
<organism evidence="11 12">
    <name type="scientific">Kineothrix sedimenti</name>
    <dbReference type="NCBI Taxonomy" id="3123317"/>
    <lineage>
        <taxon>Bacteria</taxon>
        <taxon>Bacillati</taxon>
        <taxon>Bacillota</taxon>
        <taxon>Clostridia</taxon>
        <taxon>Lachnospirales</taxon>
        <taxon>Lachnospiraceae</taxon>
        <taxon>Kineothrix</taxon>
    </lineage>
</organism>
<dbReference type="GO" id="GO:0004180">
    <property type="term" value="F:carboxypeptidase activity"/>
    <property type="evidence" value="ECO:0007669"/>
    <property type="project" value="UniProtKB-KW"/>
</dbReference>
<dbReference type="RefSeq" id="WP_342757742.1">
    <property type="nucleotide sequence ID" value="NZ_CP146256.1"/>
</dbReference>
<dbReference type="InterPro" id="IPR018044">
    <property type="entry name" value="Peptidase_S11"/>
</dbReference>
<keyword evidence="8" id="KW-0472">Membrane</keyword>
<dbReference type="PANTHER" id="PTHR21581">
    <property type="entry name" value="D-ALANYL-D-ALANINE CARBOXYPEPTIDASE"/>
    <property type="match status" value="1"/>
</dbReference>
<keyword evidence="6" id="KW-0961">Cell wall biogenesis/degradation</keyword>
<comment type="similarity">
    <text evidence="1 7">Belongs to the peptidase S11 family.</text>
</comment>
<keyword evidence="4" id="KW-0133">Cell shape</keyword>
<evidence type="ECO:0000256" key="8">
    <source>
        <dbReference type="SAM" id="Phobius"/>
    </source>
</evidence>
<evidence type="ECO:0000259" key="10">
    <source>
        <dbReference type="Pfam" id="PF00768"/>
    </source>
</evidence>
<dbReference type="EC" id="3.4.-.-" evidence="11"/>
<evidence type="ECO:0000256" key="5">
    <source>
        <dbReference type="ARBA" id="ARBA00022984"/>
    </source>
</evidence>
<feature type="domain" description="Peptidase S11 D-alanyl-D-alanine carboxypeptidase A N-terminal" evidence="10">
    <location>
        <begin position="73"/>
        <end position="304"/>
    </location>
</feature>
<keyword evidence="8" id="KW-1133">Transmembrane helix</keyword>